<protein>
    <recommendedName>
        <fullName evidence="2">Phosphoribosyltransferase domain-containing protein</fullName>
    </recommendedName>
</protein>
<evidence type="ECO:0000313" key="1">
    <source>
        <dbReference type="EMBL" id="MPM88266.1"/>
    </source>
</evidence>
<proteinExistence type="predicted"/>
<accession>A0A645DFZ8</accession>
<sequence>MIEKINIYENARINELFLRKNWNIDESNKFSLYNRYLKTYSLLNSDERELFSKLSQSFEIVSIEKYQICLISLMEQIISKHFKTKQIIYIYPIKTSHDSELIKSSDLISYLCKSTAIKYIDSICKKKLYVLGSYSQVKKKVNQLEKHSLLILDDFIGSGNYATTVAGEITSNGISKEHLIIGALYACRNGYNKLIEESYIVECQNIVDSCLPKLSSKEKEYYTYLLYQLFYI</sequence>
<name>A0A645DFZ8_9ZZZZ</name>
<reference evidence="1" key="1">
    <citation type="submission" date="2019-08" db="EMBL/GenBank/DDBJ databases">
        <authorList>
            <person name="Kucharzyk K."/>
            <person name="Murdoch R.W."/>
            <person name="Higgins S."/>
            <person name="Loffler F."/>
        </authorList>
    </citation>
    <scope>NUCLEOTIDE SEQUENCE</scope>
</reference>
<organism evidence="1">
    <name type="scientific">bioreactor metagenome</name>
    <dbReference type="NCBI Taxonomy" id="1076179"/>
    <lineage>
        <taxon>unclassified sequences</taxon>
        <taxon>metagenomes</taxon>
        <taxon>ecological metagenomes</taxon>
    </lineage>
</organism>
<comment type="caution">
    <text evidence="1">The sequence shown here is derived from an EMBL/GenBank/DDBJ whole genome shotgun (WGS) entry which is preliminary data.</text>
</comment>
<dbReference type="AlphaFoldDB" id="A0A645DFZ8"/>
<gene>
    <name evidence="1" type="ORF">SDC9_135368</name>
</gene>
<dbReference type="EMBL" id="VSSQ01035917">
    <property type="protein sequence ID" value="MPM88266.1"/>
    <property type="molecule type" value="Genomic_DNA"/>
</dbReference>
<evidence type="ECO:0008006" key="2">
    <source>
        <dbReference type="Google" id="ProtNLM"/>
    </source>
</evidence>